<dbReference type="STRING" id="906689.A0A2I0VP39"/>
<reference evidence="2 3" key="1">
    <citation type="journal article" date="2016" name="Sci. Rep.">
        <title>The Dendrobium catenatum Lindl. genome sequence provides insights into polysaccharide synthase, floral development and adaptive evolution.</title>
        <authorList>
            <person name="Zhang G.Q."/>
            <person name="Xu Q."/>
            <person name="Bian C."/>
            <person name="Tsai W.C."/>
            <person name="Yeh C.M."/>
            <person name="Liu K.W."/>
            <person name="Yoshida K."/>
            <person name="Zhang L.S."/>
            <person name="Chang S.B."/>
            <person name="Chen F."/>
            <person name="Shi Y."/>
            <person name="Su Y.Y."/>
            <person name="Zhang Y.Q."/>
            <person name="Chen L.J."/>
            <person name="Yin Y."/>
            <person name="Lin M."/>
            <person name="Huang H."/>
            <person name="Deng H."/>
            <person name="Wang Z.W."/>
            <person name="Zhu S.L."/>
            <person name="Zhao X."/>
            <person name="Deng C."/>
            <person name="Niu S.C."/>
            <person name="Huang J."/>
            <person name="Wang M."/>
            <person name="Liu G.H."/>
            <person name="Yang H.J."/>
            <person name="Xiao X.J."/>
            <person name="Hsiao Y.Y."/>
            <person name="Wu W.L."/>
            <person name="Chen Y.Y."/>
            <person name="Mitsuda N."/>
            <person name="Ohme-Takagi M."/>
            <person name="Luo Y.B."/>
            <person name="Van de Peer Y."/>
            <person name="Liu Z.J."/>
        </authorList>
    </citation>
    <scope>NUCLEOTIDE SEQUENCE [LARGE SCALE GENOMIC DNA]</scope>
    <source>
        <tissue evidence="2">The whole plant</tissue>
    </source>
</reference>
<sequence length="66" mass="8052">MSIKRDETYEEKLKEHMDDVRRWASYRGQTLSRTVRGMMYYRDALVLQCFLDMPEDQGWLLLDVFD</sequence>
<evidence type="ECO:0000313" key="2">
    <source>
        <dbReference type="EMBL" id="PKU65172.1"/>
    </source>
</evidence>
<dbReference type="Proteomes" id="UP000233837">
    <property type="component" value="Unassembled WGS sequence"/>
</dbReference>
<protein>
    <submittedName>
        <fullName evidence="2">Callose synthase 8</fullName>
    </submittedName>
</protein>
<dbReference type="AlphaFoldDB" id="A0A2I0VP39"/>
<proteinExistence type="predicted"/>
<dbReference type="PANTHER" id="PTHR12741:SF16">
    <property type="entry name" value="CALLOSE SYNTHASE 7"/>
    <property type="match status" value="1"/>
</dbReference>
<dbReference type="InterPro" id="IPR003440">
    <property type="entry name" value="Glyco_trans_48_dom"/>
</dbReference>
<dbReference type="EMBL" id="KZ503378">
    <property type="protein sequence ID" value="PKU65172.1"/>
    <property type="molecule type" value="Genomic_DNA"/>
</dbReference>
<organism evidence="2 3">
    <name type="scientific">Dendrobium catenatum</name>
    <dbReference type="NCBI Taxonomy" id="906689"/>
    <lineage>
        <taxon>Eukaryota</taxon>
        <taxon>Viridiplantae</taxon>
        <taxon>Streptophyta</taxon>
        <taxon>Embryophyta</taxon>
        <taxon>Tracheophyta</taxon>
        <taxon>Spermatophyta</taxon>
        <taxon>Magnoliopsida</taxon>
        <taxon>Liliopsida</taxon>
        <taxon>Asparagales</taxon>
        <taxon>Orchidaceae</taxon>
        <taxon>Epidendroideae</taxon>
        <taxon>Malaxideae</taxon>
        <taxon>Dendrobiinae</taxon>
        <taxon>Dendrobium</taxon>
    </lineage>
</organism>
<dbReference type="PANTHER" id="PTHR12741">
    <property type="entry name" value="LYST-INTERACTING PROTEIN LIP5 DOPAMINE RESPONSIVE PROTEIN DRG-1"/>
    <property type="match status" value="1"/>
</dbReference>
<feature type="domain" description="Glycosyl transferase 48" evidence="1">
    <location>
        <begin position="11"/>
        <end position="55"/>
    </location>
</feature>
<evidence type="ECO:0000259" key="1">
    <source>
        <dbReference type="Pfam" id="PF02364"/>
    </source>
</evidence>
<name>A0A2I0VP39_9ASPA</name>
<accession>A0A2I0VP39</accession>
<dbReference type="GO" id="GO:0005886">
    <property type="term" value="C:plasma membrane"/>
    <property type="evidence" value="ECO:0007669"/>
    <property type="project" value="TreeGrafter"/>
</dbReference>
<dbReference type="GO" id="GO:0003843">
    <property type="term" value="F:1,3-beta-D-glucan synthase activity"/>
    <property type="evidence" value="ECO:0007669"/>
    <property type="project" value="InterPro"/>
</dbReference>
<keyword evidence="3" id="KW-1185">Reference proteome</keyword>
<dbReference type="GO" id="GO:0000148">
    <property type="term" value="C:1,3-beta-D-glucan synthase complex"/>
    <property type="evidence" value="ECO:0007669"/>
    <property type="project" value="InterPro"/>
</dbReference>
<dbReference type="GO" id="GO:0006075">
    <property type="term" value="P:(1-&gt;3)-beta-D-glucan biosynthetic process"/>
    <property type="evidence" value="ECO:0007669"/>
    <property type="project" value="InterPro"/>
</dbReference>
<gene>
    <name evidence="2" type="primary">CALS8</name>
    <name evidence="2" type="ORF">MA16_Dca004788</name>
</gene>
<reference evidence="2 3" key="2">
    <citation type="journal article" date="2017" name="Nature">
        <title>The Apostasia genome and the evolution of orchids.</title>
        <authorList>
            <person name="Zhang G.Q."/>
            <person name="Liu K.W."/>
            <person name="Li Z."/>
            <person name="Lohaus R."/>
            <person name="Hsiao Y.Y."/>
            <person name="Niu S.C."/>
            <person name="Wang J.Y."/>
            <person name="Lin Y.C."/>
            <person name="Xu Q."/>
            <person name="Chen L.J."/>
            <person name="Yoshida K."/>
            <person name="Fujiwara S."/>
            <person name="Wang Z.W."/>
            <person name="Zhang Y.Q."/>
            <person name="Mitsuda N."/>
            <person name="Wang M."/>
            <person name="Liu G.H."/>
            <person name="Pecoraro L."/>
            <person name="Huang H.X."/>
            <person name="Xiao X.J."/>
            <person name="Lin M."/>
            <person name="Wu X.Y."/>
            <person name="Wu W.L."/>
            <person name="Chen Y.Y."/>
            <person name="Chang S.B."/>
            <person name="Sakamoto S."/>
            <person name="Ohme-Takagi M."/>
            <person name="Yagi M."/>
            <person name="Zeng S.J."/>
            <person name="Shen C.Y."/>
            <person name="Yeh C.M."/>
            <person name="Luo Y.B."/>
            <person name="Tsai W.C."/>
            <person name="Van de Peer Y."/>
            <person name="Liu Z.J."/>
        </authorList>
    </citation>
    <scope>NUCLEOTIDE SEQUENCE [LARGE SCALE GENOMIC DNA]</scope>
    <source>
        <tissue evidence="2">The whole plant</tissue>
    </source>
</reference>
<dbReference type="Pfam" id="PF02364">
    <property type="entry name" value="Glucan_synthase"/>
    <property type="match status" value="1"/>
</dbReference>
<evidence type="ECO:0000313" key="3">
    <source>
        <dbReference type="Proteomes" id="UP000233837"/>
    </source>
</evidence>